<evidence type="ECO:0000313" key="10">
    <source>
        <dbReference type="Proteomes" id="UP001303889"/>
    </source>
</evidence>
<dbReference type="SUPFAM" id="SSF57850">
    <property type="entry name" value="RING/U-box"/>
    <property type="match status" value="1"/>
</dbReference>
<keyword evidence="10" id="KW-1185">Reference proteome</keyword>
<protein>
    <submittedName>
        <fullName evidence="9">TNF receptor-associated factor 6</fullName>
    </submittedName>
</protein>
<feature type="domain" description="TRAF-type" evidence="8">
    <location>
        <begin position="202"/>
        <end position="250"/>
    </location>
</feature>
<feature type="compositionally biased region" description="Polar residues" evidence="6">
    <location>
        <begin position="16"/>
        <end position="42"/>
    </location>
</feature>
<dbReference type="PANTHER" id="PTHR10131">
    <property type="entry name" value="TNF RECEPTOR ASSOCIATED FACTOR"/>
    <property type="match status" value="1"/>
</dbReference>
<keyword evidence="5" id="KW-0175">Coiled coil</keyword>
<dbReference type="PANTHER" id="PTHR10131:SF94">
    <property type="entry name" value="TNF RECEPTOR-ASSOCIATED FACTOR 4"/>
    <property type="match status" value="1"/>
</dbReference>
<evidence type="ECO:0000256" key="1">
    <source>
        <dbReference type="ARBA" id="ARBA00022723"/>
    </source>
</evidence>
<evidence type="ECO:0000313" key="9">
    <source>
        <dbReference type="EMBL" id="KAK3898620.1"/>
    </source>
</evidence>
<dbReference type="AlphaFoldDB" id="A0AAN6MD68"/>
<dbReference type="GO" id="GO:0008270">
    <property type="term" value="F:zinc ion binding"/>
    <property type="evidence" value="ECO:0007669"/>
    <property type="project" value="UniProtKB-KW"/>
</dbReference>
<name>A0AAN6MD68_9PEZI</name>
<evidence type="ECO:0000256" key="6">
    <source>
        <dbReference type="SAM" id="MobiDB-lite"/>
    </source>
</evidence>
<evidence type="ECO:0000256" key="5">
    <source>
        <dbReference type="SAM" id="Coils"/>
    </source>
</evidence>
<evidence type="ECO:0000259" key="8">
    <source>
        <dbReference type="PROSITE" id="PS50145"/>
    </source>
</evidence>
<evidence type="ECO:0000256" key="2">
    <source>
        <dbReference type="ARBA" id="ARBA00022771"/>
    </source>
</evidence>
<dbReference type="Pfam" id="PF13923">
    <property type="entry name" value="zf-C3HC4_2"/>
    <property type="match status" value="1"/>
</dbReference>
<gene>
    <name evidence="9" type="ORF">C8A05DRAFT_18841</name>
</gene>
<dbReference type="PROSITE" id="PS50145">
    <property type="entry name" value="ZF_TRAF"/>
    <property type="match status" value="1"/>
</dbReference>
<comment type="caution">
    <text evidence="9">The sequence shown here is derived from an EMBL/GenBank/DDBJ whole genome shotgun (WGS) entry which is preliminary data.</text>
</comment>
<feature type="region of interest" description="Disordered" evidence="6">
    <location>
        <begin position="1"/>
        <end position="42"/>
    </location>
</feature>
<reference evidence="9" key="2">
    <citation type="submission" date="2023-05" db="EMBL/GenBank/DDBJ databases">
        <authorList>
            <consortium name="Lawrence Berkeley National Laboratory"/>
            <person name="Steindorff A."/>
            <person name="Hensen N."/>
            <person name="Bonometti L."/>
            <person name="Westerberg I."/>
            <person name="Brannstrom I.O."/>
            <person name="Guillou S."/>
            <person name="Cros-Aarteil S."/>
            <person name="Calhoun S."/>
            <person name="Haridas S."/>
            <person name="Kuo A."/>
            <person name="Mondo S."/>
            <person name="Pangilinan J."/>
            <person name="Riley R."/>
            <person name="Labutti K."/>
            <person name="Andreopoulos B."/>
            <person name="Lipzen A."/>
            <person name="Chen C."/>
            <person name="Yanf M."/>
            <person name="Daum C."/>
            <person name="Ng V."/>
            <person name="Clum A."/>
            <person name="Ohm R."/>
            <person name="Martin F."/>
            <person name="Silar P."/>
            <person name="Natvig D."/>
            <person name="Lalanne C."/>
            <person name="Gautier V."/>
            <person name="Ament-Velasquez S.L."/>
            <person name="Kruys A."/>
            <person name="Hutchinson M.I."/>
            <person name="Powell A.J."/>
            <person name="Barry K."/>
            <person name="Miller A.N."/>
            <person name="Grigoriev I.V."/>
            <person name="Debuchy R."/>
            <person name="Gladieux P."/>
            <person name="Thoren M.H."/>
            <person name="Johannesson H."/>
        </authorList>
    </citation>
    <scope>NUCLEOTIDE SEQUENCE</scope>
    <source>
        <strain evidence="9">CBS 103.79</strain>
    </source>
</reference>
<keyword evidence="1 4" id="KW-0479">Metal-binding</keyword>
<keyword evidence="9" id="KW-0675">Receptor</keyword>
<dbReference type="InterPro" id="IPR017907">
    <property type="entry name" value="Znf_RING_CS"/>
</dbReference>
<keyword evidence="2 4" id="KW-0863">Zinc-finger</keyword>
<dbReference type="EMBL" id="MU855907">
    <property type="protein sequence ID" value="KAK3898620.1"/>
    <property type="molecule type" value="Genomic_DNA"/>
</dbReference>
<reference evidence="9" key="1">
    <citation type="journal article" date="2023" name="Mol. Phylogenet. Evol.">
        <title>Genome-scale phylogeny and comparative genomics of the fungal order Sordariales.</title>
        <authorList>
            <person name="Hensen N."/>
            <person name="Bonometti L."/>
            <person name="Westerberg I."/>
            <person name="Brannstrom I.O."/>
            <person name="Guillou S."/>
            <person name="Cros-Aarteil S."/>
            <person name="Calhoun S."/>
            <person name="Haridas S."/>
            <person name="Kuo A."/>
            <person name="Mondo S."/>
            <person name="Pangilinan J."/>
            <person name="Riley R."/>
            <person name="LaButti K."/>
            <person name="Andreopoulos B."/>
            <person name="Lipzen A."/>
            <person name="Chen C."/>
            <person name="Yan M."/>
            <person name="Daum C."/>
            <person name="Ng V."/>
            <person name="Clum A."/>
            <person name="Steindorff A."/>
            <person name="Ohm R.A."/>
            <person name="Martin F."/>
            <person name="Silar P."/>
            <person name="Natvig D.O."/>
            <person name="Lalanne C."/>
            <person name="Gautier V."/>
            <person name="Ament-Velasquez S.L."/>
            <person name="Kruys A."/>
            <person name="Hutchinson M.I."/>
            <person name="Powell A.J."/>
            <person name="Barry K."/>
            <person name="Miller A.N."/>
            <person name="Grigoriev I.V."/>
            <person name="Debuchy R."/>
            <person name="Gladieux P."/>
            <person name="Hiltunen Thoren M."/>
            <person name="Johannesson H."/>
        </authorList>
    </citation>
    <scope>NUCLEOTIDE SEQUENCE</scope>
    <source>
        <strain evidence="9">CBS 103.79</strain>
    </source>
</reference>
<dbReference type="Proteomes" id="UP001303889">
    <property type="component" value="Unassembled WGS sequence"/>
</dbReference>
<feature type="region of interest" description="Disordered" evidence="6">
    <location>
        <begin position="399"/>
        <end position="460"/>
    </location>
</feature>
<evidence type="ECO:0000256" key="3">
    <source>
        <dbReference type="ARBA" id="ARBA00022833"/>
    </source>
</evidence>
<feature type="coiled-coil region" evidence="5">
    <location>
        <begin position="335"/>
        <end position="362"/>
    </location>
</feature>
<keyword evidence="3 4" id="KW-0862">Zinc</keyword>
<feature type="domain" description="RING-type" evidence="7">
    <location>
        <begin position="67"/>
        <end position="105"/>
    </location>
</feature>
<dbReference type="InterPro" id="IPR013083">
    <property type="entry name" value="Znf_RING/FYVE/PHD"/>
</dbReference>
<accession>A0AAN6MD68</accession>
<feature type="compositionally biased region" description="Low complexity" evidence="6">
    <location>
        <begin position="399"/>
        <end position="436"/>
    </location>
</feature>
<sequence length="460" mass="51218">MPPPNTPEVGVAAPTAATQPQDIHLPQQASPHASSTMANASQGESPILEIDYQSIEYLDPVDDTLMCPVCKTPFHSPITTPCGHTFCAECINRALESQSTCPIDRIPINKDRDYARLPLIIKDQLDRLRVRCPNKGCDHECPRENLEGHYDRRCEFTPVRCPDPGCAKLTARRDATADKGCLHVDIACEFCDKIVVFTELDAHYDADCEGAMTQCPDCETTLPRHRLEKHRTKDCPDLHIQCRWQMAGCKLAGKRRNVEEHMSSGCSFEAVGHLMEQHEQDRKTIRDLNSRLSSLEFSRNRRRERRDRRNNNNTTTPNLDGTPPSPDTAAWDSQEDYMLAQFERLEAQMADLRKQTQELNAHLSTSLVMHTSHVSDQLANLASQVGVLHMHTSWLMGVQRQQQMQTQARTGGSSATGSSGGEEAAARPGPAAPASTEGGLRHQGVVRRGSDGGRENRTRL</sequence>
<feature type="compositionally biased region" description="Basic and acidic residues" evidence="6">
    <location>
        <begin position="448"/>
        <end position="460"/>
    </location>
</feature>
<dbReference type="Pfam" id="PF02176">
    <property type="entry name" value="zf-TRAF"/>
    <property type="match status" value="1"/>
</dbReference>
<dbReference type="SUPFAM" id="SSF49599">
    <property type="entry name" value="TRAF domain-like"/>
    <property type="match status" value="2"/>
</dbReference>
<dbReference type="PROSITE" id="PS00518">
    <property type="entry name" value="ZF_RING_1"/>
    <property type="match status" value="1"/>
</dbReference>
<dbReference type="Gene3D" id="3.30.40.10">
    <property type="entry name" value="Zinc/RING finger domain, C3HC4 (zinc finger)"/>
    <property type="match status" value="3"/>
</dbReference>
<evidence type="ECO:0000256" key="4">
    <source>
        <dbReference type="PROSITE-ProRule" id="PRU00207"/>
    </source>
</evidence>
<dbReference type="SMART" id="SM00184">
    <property type="entry name" value="RING"/>
    <property type="match status" value="1"/>
</dbReference>
<feature type="region of interest" description="Disordered" evidence="6">
    <location>
        <begin position="296"/>
        <end position="329"/>
    </location>
</feature>
<proteinExistence type="predicted"/>
<organism evidence="9 10">
    <name type="scientific">Staphylotrichum tortipilum</name>
    <dbReference type="NCBI Taxonomy" id="2831512"/>
    <lineage>
        <taxon>Eukaryota</taxon>
        <taxon>Fungi</taxon>
        <taxon>Dikarya</taxon>
        <taxon>Ascomycota</taxon>
        <taxon>Pezizomycotina</taxon>
        <taxon>Sordariomycetes</taxon>
        <taxon>Sordariomycetidae</taxon>
        <taxon>Sordariales</taxon>
        <taxon>Chaetomiaceae</taxon>
        <taxon>Staphylotrichum</taxon>
    </lineage>
</organism>
<dbReference type="PROSITE" id="PS50089">
    <property type="entry name" value="ZF_RING_2"/>
    <property type="match status" value="1"/>
</dbReference>
<feature type="zinc finger region" description="TRAF-type" evidence="4">
    <location>
        <begin position="202"/>
        <end position="250"/>
    </location>
</feature>
<dbReference type="InterPro" id="IPR001841">
    <property type="entry name" value="Znf_RING"/>
</dbReference>
<evidence type="ECO:0000259" key="7">
    <source>
        <dbReference type="PROSITE" id="PS50089"/>
    </source>
</evidence>
<dbReference type="InterPro" id="IPR001293">
    <property type="entry name" value="Znf_TRAF"/>
</dbReference>